<dbReference type="PANTHER" id="PTHR43048:SF3">
    <property type="entry name" value="METHYLMALONYL-COA EPIMERASE, MITOCHONDRIAL"/>
    <property type="match status" value="1"/>
</dbReference>
<name>A0A383ET45_9ZZZZ</name>
<dbReference type="InterPro" id="IPR029068">
    <property type="entry name" value="Glyas_Bleomycin-R_OHBP_Dase"/>
</dbReference>
<dbReference type="Pfam" id="PF00903">
    <property type="entry name" value="Glyoxalase"/>
    <property type="match status" value="1"/>
</dbReference>
<sequence length="147" mass="16635">MNKKPIVIGYRHTGIITKNIKESLYFYHDILGLEIIQEFTDDSEYINKITGIENGIAHFIKLKATDGTVIELLEYPSHPTEPHELSILNVGVLHIALRVENAENAYQELKQKNIKTLSEPVLSSEGIAKVFFCIDPDGTRVELVEMI</sequence>
<dbReference type="PANTHER" id="PTHR43048">
    <property type="entry name" value="METHYLMALONYL-COA EPIMERASE"/>
    <property type="match status" value="1"/>
</dbReference>
<dbReference type="GO" id="GO:0004493">
    <property type="term" value="F:methylmalonyl-CoA epimerase activity"/>
    <property type="evidence" value="ECO:0007669"/>
    <property type="project" value="TreeGrafter"/>
</dbReference>
<gene>
    <name evidence="4" type="ORF">METZ01_LOCUS512881</name>
</gene>
<dbReference type="PROSITE" id="PS51819">
    <property type="entry name" value="VOC"/>
    <property type="match status" value="1"/>
</dbReference>
<dbReference type="InterPro" id="IPR004360">
    <property type="entry name" value="Glyas_Fos-R_dOase_dom"/>
</dbReference>
<dbReference type="GO" id="GO:0046491">
    <property type="term" value="P:L-methylmalonyl-CoA metabolic process"/>
    <property type="evidence" value="ECO:0007669"/>
    <property type="project" value="TreeGrafter"/>
</dbReference>
<dbReference type="GO" id="GO:0046872">
    <property type="term" value="F:metal ion binding"/>
    <property type="evidence" value="ECO:0007669"/>
    <property type="project" value="UniProtKB-KW"/>
</dbReference>
<evidence type="ECO:0000256" key="2">
    <source>
        <dbReference type="SAM" id="Coils"/>
    </source>
</evidence>
<protein>
    <recommendedName>
        <fullName evidence="3">VOC domain-containing protein</fullName>
    </recommendedName>
</protein>
<evidence type="ECO:0000259" key="3">
    <source>
        <dbReference type="PROSITE" id="PS51819"/>
    </source>
</evidence>
<dbReference type="EMBL" id="UINC01228631">
    <property type="protein sequence ID" value="SVE60027.1"/>
    <property type="molecule type" value="Genomic_DNA"/>
</dbReference>
<reference evidence="4" key="1">
    <citation type="submission" date="2018-05" db="EMBL/GenBank/DDBJ databases">
        <authorList>
            <person name="Lanie J.A."/>
            <person name="Ng W.-L."/>
            <person name="Kazmierczak K.M."/>
            <person name="Andrzejewski T.M."/>
            <person name="Davidsen T.M."/>
            <person name="Wayne K.J."/>
            <person name="Tettelin H."/>
            <person name="Glass J.I."/>
            <person name="Rusch D."/>
            <person name="Podicherti R."/>
            <person name="Tsui H.-C.T."/>
            <person name="Winkler M.E."/>
        </authorList>
    </citation>
    <scope>NUCLEOTIDE SEQUENCE</scope>
</reference>
<feature type="domain" description="VOC" evidence="3">
    <location>
        <begin position="9"/>
        <end position="146"/>
    </location>
</feature>
<accession>A0A383ET45</accession>
<keyword evidence="2" id="KW-0175">Coiled coil</keyword>
<dbReference type="Gene3D" id="3.10.180.10">
    <property type="entry name" value="2,3-Dihydroxybiphenyl 1,2-Dioxygenase, domain 1"/>
    <property type="match status" value="1"/>
</dbReference>
<proteinExistence type="predicted"/>
<keyword evidence="1" id="KW-0479">Metal-binding</keyword>
<evidence type="ECO:0000313" key="4">
    <source>
        <dbReference type="EMBL" id="SVE60027.1"/>
    </source>
</evidence>
<feature type="coiled-coil region" evidence="2">
    <location>
        <begin position="92"/>
        <end position="119"/>
    </location>
</feature>
<dbReference type="SUPFAM" id="SSF54593">
    <property type="entry name" value="Glyoxalase/Bleomycin resistance protein/Dihydroxybiphenyl dioxygenase"/>
    <property type="match status" value="1"/>
</dbReference>
<dbReference type="InterPro" id="IPR051785">
    <property type="entry name" value="MMCE/EMCE_epimerase"/>
</dbReference>
<organism evidence="4">
    <name type="scientific">marine metagenome</name>
    <dbReference type="NCBI Taxonomy" id="408172"/>
    <lineage>
        <taxon>unclassified sequences</taxon>
        <taxon>metagenomes</taxon>
        <taxon>ecological metagenomes</taxon>
    </lineage>
</organism>
<evidence type="ECO:0000256" key="1">
    <source>
        <dbReference type="ARBA" id="ARBA00022723"/>
    </source>
</evidence>
<dbReference type="AlphaFoldDB" id="A0A383ET45"/>
<dbReference type="InterPro" id="IPR037523">
    <property type="entry name" value="VOC_core"/>
</dbReference>